<reference evidence="2 3" key="1">
    <citation type="submission" date="2018-08" db="EMBL/GenBank/DDBJ databases">
        <title>A genome reference for cultivated species of the human gut microbiota.</title>
        <authorList>
            <person name="Zou Y."/>
            <person name="Xue W."/>
            <person name="Luo G."/>
        </authorList>
    </citation>
    <scope>NUCLEOTIDE SEQUENCE [LARGE SCALE GENOMIC DNA]</scope>
    <source>
        <strain evidence="2 3">AM23-22</strain>
    </source>
</reference>
<keyword evidence="1" id="KW-0812">Transmembrane</keyword>
<protein>
    <submittedName>
        <fullName evidence="2">Uncharacterized protein</fullName>
    </submittedName>
</protein>
<feature type="transmembrane region" description="Helical" evidence="1">
    <location>
        <begin position="75"/>
        <end position="92"/>
    </location>
</feature>
<sequence>MAQKKLDDVQNKVGELANKVDAKEVEIGGRKFTGLQLVLFIASIVGIIGCFLPFIEAEASVAEYSSSASTNYIGSHGIISIIFIVAVCALTVVGKKLIALAPAAVNFLMVIYDSFFSSSIHGESDFGSVDVSLKIGGYLIVLAGIVILVMAVLQYLKDKKN</sequence>
<keyword evidence="1" id="KW-0472">Membrane</keyword>
<feature type="transmembrane region" description="Helical" evidence="1">
    <location>
        <begin position="37"/>
        <end position="55"/>
    </location>
</feature>
<dbReference type="Proteomes" id="UP000286186">
    <property type="component" value="Unassembled WGS sequence"/>
</dbReference>
<feature type="transmembrane region" description="Helical" evidence="1">
    <location>
        <begin position="135"/>
        <end position="156"/>
    </location>
</feature>
<keyword evidence="1" id="KW-1133">Transmembrane helix</keyword>
<dbReference type="AlphaFoldDB" id="A0A414RCR4"/>
<accession>A0A414RCR4</accession>
<dbReference type="EMBL" id="QRHR01000001">
    <property type="protein sequence ID" value="RHF90793.1"/>
    <property type="molecule type" value="Genomic_DNA"/>
</dbReference>
<comment type="caution">
    <text evidence="2">The sequence shown here is derived from an EMBL/GenBank/DDBJ whole genome shotgun (WGS) entry which is preliminary data.</text>
</comment>
<feature type="transmembrane region" description="Helical" evidence="1">
    <location>
        <begin position="97"/>
        <end position="115"/>
    </location>
</feature>
<evidence type="ECO:0000256" key="1">
    <source>
        <dbReference type="SAM" id="Phobius"/>
    </source>
</evidence>
<name>A0A414RCR4_9FIRM</name>
<organism evidence="2 3">
    <name type="scientific">Eubacterium ventriosum</name>
    <dbReference type="NCBI Taxonomy" id="39496"/>
    <lineage>
        <taxon>Bacteria</taxon>
        <taxon>Bacillati</taxon>
        <taxon>Bacillota</taxon>
        <taxon>Clostridia</taxon>
        <taxon>Eubacteriales</taxon>
        <taxon>Eubacteriaceae</taxon>
        <taxon>Eubacterium</taxon>
    </lineage>
</organism>
<gene>
    <name evidence="2" type="ORF">DW652_00860</name>
</gene>
<evidence type="ECO:0000313" key="2">
    <source>
        <dbReference type="EMBL" id="RHF90793.1"/>
    </source>
</evidence>
<proteinExistence type="predicted"/>
<evidence type="ECO:0000313" key="3">
    <source>
        <dbReference type="Proteomes" id="UP000286186"/>
    </source>
</evidence>
<dbReference type="RefSeq" id="WP_118231159.1">
    <property type="nucleotide sequence ID" value="NZ_JBBNGR010000016.1"/>
</dbReference>